<reference evidence="2" key="1">
    <citation type="submission" date="2024-01" db="EMBL/GenBank/DDBJ databases">
        <authorList>
            <person name="Webb A."/>
        </authorList>
    </citation>
    <scope>NUCLEOTIDE SEQUENCE</scope>
    <source>
        <strain evidence="2">Pm1</strain>
    </source>
</reference>
<accession>A0AAV1UWM2</accession>
<proteinExistence type="predicted"/>
<sequence>MPATTKFFQRPLSAFPFLNLSSSEKEAMTPGSEGSSAATTAKAKSGAKEQSIAQEREMVQQKLDEIIASECIFCGEVMIKSIHTPFITPEDEANEGSEWAI</sequence>
<dbReference type="AlphaFoldDB" id="A0AAV1UWM2"/>
<dbReference type="EMBL" id="CAKLBY020000241">
    <property type="protein sequence ID" value="CAK7939169.1"/>
    <property type="molecule type" value="Genomic_DNA"/>
</dbReference>
<evidence type="ECO:0000313" key="2">
    <source>
        <dbReference type="EMBL" id="CAK7939169.1"/>
    </source>
</evidence>
<evidence type="ECO:0000313" key="3">
    <source>
        <dbReference type="Proteomes" id="UP001162060"/>
    </source>
</evidence>
<name>A0AAV1UWM2_9STRA</name>
<dbReference type="Proteomes" id="UP001162060">
    <property type="component" value="Unassembled WGS sequence"/>
</dbReference>
<feature type="region of interest" description="Disordered" evidence="1">
    <location>
        <begin position="24"/>
        <end position="53"/>
    </location>
</feature>
<evidence type="ECO:0000256" key="1">
    <source>
        <dbReference type="SAM" id="MobiDB-lite"/>
    </source>
</evidence>
<organism evidence="2 3">
    <name type="scientific">Peronospora matthiolae</name>
    <dbReference type="NCBI Taxonomy" id="2874970"/>
    <lineage>
        <taxon>Eukaryota</taxon>
        <taxon>Sar</taxon>
        <taxon>Stramenopiles</taxon>
        <taxon>Oomycota</taxon>
        <taxon>Peronosporomycetes</taxon>
        <taxon>Peronosporales</taxon>
        <taxon>Peronosporaceae</taxon>
        <taxon>Peronospora</taxon>
    </lineage>
</organism>
<protein>
    <submittedName>
        <fullName evidence="2">Uncharacterized protein</fullName>
    </submittedName>
</protein>
<gene>
    <name evidence="2" type="ORF">PM001_LOCUS24319</name>
</gene>
<comment type="caution">
    <text evidence="2">The sequence shown here is derived from an EMBL/GenBank/DDBJ whole genome shotgun (WGS) entry which is preliminary data.</text>
</comment>
<feature type="compositionally biased region" description="Low complexity" evidence="1">
    <location>
        <begin position="31"/>
        <end position="44"/>
    </location>
</feature>